<comment type="caution">
    <text evidence="2">The sequence shown here is derived from an EMBL/GenBank/DDBJ whole genome shotgun (WGS) entry which is preliminary data.</text>
</comment>
<protein>
    <submittedName>
        <fullName evidence="2">Uncharacterized protein</fullName>
    </submittedName>
</protein>
<evidence type="ECO:0000313" key="2">
    <source>
        <dbReference type="EMBL" id="EJF37708.1"/>
    </source>
</evidence>
<dbReference type="Proteomes" id="UP000002941">
    <property type="component" value="Unassembled WGS sequence"/>
</dbReference>
<sequence>MTTAEPAAAARPAGAHAAGAARPAGAHAASAAYPAGAAVPPSEARPVRRS</sequence>
<proteinExistence type="predicted"/>
<dbReference type="EMBL" id="AKFT01000202">
    <property type="protein sequence ID" value="EJF37708.1"/>
    <property type="molecule type" value="Genomic_DNA"/>
</dbReference>
<organism evidence="2 3">
    <name type="scientific">Actinomyces massiliensis F0489</name>
    <dbReference type="NCBI Taxonomy" id="1125718"/>
    <lineage>
        <taxon>Bacteria</taxon>
        <taxon>Bacillati</taxon>
        <taxon>Actinomycetota</taxon>
        <taxon>Actinomycetes</taxon>
        <taxon>Actinomycetales</taxon>
        <taxon>Actinomycetaceae</taxon>
        <taxon>Actinomyces</taxon>
    </lineage>
</organism>
<accession>J1GXT4</accession>
<feature type="compositionally biased region" description="Low complexity" evidence="1">
    <location>
        <begin position="1"/>
        <end position="38"/>
    </location>
</feature>
<evidence type="ECO:0000313" key="3">
    <source>
        <dbReference type="Proteomes" id="UP000002941"/>
    </source>
</evidence>
<feature type="region of interest" description="Disordered" evidence="1">
    <location>
        <begin position="1"/>
        <end position="50"/>
    </location>
</feature>
<gene>
    <name evidence="2" type="ORF">HMPREF1318_3115</name>
</gene>
<reference evidence="2 3" key="1">
    <citation type="submission" date="2012-05" db="EMBL/GenBank/DDBJ databases">
        <authorList>
            <person name="Harkins D.M."/>
            <person name="Madupu R."/>
            <person name="Durkin A.S."/>
            <person name="Torralba M."/>
            <person name="Methe B."/>
            <person name="Sutton G.G."/>
            <person name="Nelson K.E."/>
        </authorList>
    </citation>
    <scope>NUCLEOTIDE SEQUENCE [LARGE SCALE GENOMIC DNA]</scope>
    <source>
        <strain evidence="2 3">F0489</strain>
    </source>
</reference>
<evidence type="ECO:0000256" key="1">
    <source>
        <dbReference type="SAM" id="MobiDB-lite"/>
    </source>
</evidence>
<keyword evidence="3" id="KW-1185">Reference proteome</keyword>
<dbReference type="AlphaFoldDB" id="J1GXT4"/>
<name>J1GXT4_9ACTO</name>